<protein>
    <recommendedName>
        <fullName evidence="1">Hemerythrin-like domain-containing protein</fullName>
    </recommendedName>
</protein>
<dbReference type="Pfam" id="PF01814">
    <property type="entry name" value="Hemerythrin"/>
    <property type="match status" value="1"/>
</dbReference>
<dbReference type="Gene3D" id="1.20.120.520">
    <property type="entry name" value="nmb1532 protein domain like"/>
    <property type="match status" value="1"/>
</dbReference>
<reference evidence="2 3" key="1">
    <citation type="submission" date="2016-04" db="EMBL/GenBank/DDBJ databases">
        <title>A degradative enzymes factory behind the ericoid mycorrhizal symbiosis.</title>
        <authorList>
            <consortium name="DOE Joint Genome Institute"/>
            <person name="Martino E."/>
            <person name="Morin E."/>
            <person name="Grelet G."/>
            <person name="Kuo A."/>
            <person name="Kohler A."/>
            <person name="Daghino S."/>
            <person name="Barry K."/>
            <person name="Choi C."/>
            <person name="Cichocki N."/>
            <person name="Clum A."/>
            <person name="Copeland A."/>
            <person name="Hainaut M."/>
            <person name="Haridas S."/>
            <person name="Labutti K."/>
            <person name="Lindquist E."/>
            <person name="Lipzen A."/>
            <person name="Khouja H.-R."/>
            <person name="Murat C."/>
            <person name="Ohm R."/>
            <person name="Olson A."/>
            <person name="Spatafora J."/>
            <person name="Veneault-Fourrey C."/>
            <person name="Henrissat B."/>
            <person name="Grigoriev I."/>
            <person name="Martin F."/>
            <person name="Perotto S."/>
        </authorList>
    </citation>
    <scope>NUCLEOTIDE SEQUENCE [LARGE SCALE GENOMIC DNA]</scope>
    <source>
        <strain evidence="2 3">E</strain>
    </source>
</reference>
<accession>A0A2J6TDD3</accession>
<gene>
    <name evidence="2" type="ORF">K444DRAFT_588471</name>
</gene>
<organism evidence="2 3">
    <name type="scientific">Hyaloscypha bicolor E</name>
    <dbReference type="NCBI Taxonomy" id="1095630"/>
    <lineage>
        <taxon>Eukaryota</taxon>
        <taxon>Fungi</taxon>
        <taxon>Dikarya</taxon>
        <taxon>Ascomycota</taxon>
        <taxon>Pezizomycotina</taxon>
        <taxon>Leotiomycetes</taxon>
        <taxon>Helotiales</taxon>
        <taxon>Hyaloscyphaceae</taxon>
        <taxon>Hyaloscypha</taxon>
        <taxon>Hyaloscypha bicolor</taxon>
    </lineage>
</organism>
<dbReference type="PANTHER" id="PTHR38048">
    <property type="entry name" value="EXPRESSED PROTEIN"/>
    <property type="match status" value="1"/>
</dbReference>
<name>A0A2J6TDD3_9HELO</name>
<dbReference type="GeneID" id="36586136"/>
<evidence type="ECO:0000259" key="1">
    <source>
        <dbReference type="Pfam" id="PF01814"/>
    </source>
</evidence>
<dbReference type="InParanoid" id="A0A2J6TDD3"/>
<dbReference type="STRING" id="1095630.A0A2J6TDD3"/>
<dbReference type="CDD" id="cd12108">
    <property type="entry name" value="Hr-like"/>
    <property type="match status" value="1"/>
</dbReference>
<dbReference type="InterPro" id="IPR053206">
    <property type="entry name" value="Dimeric_xanthone_biosynth"/>
</dbReference>
<keyword evidence="3" id="KW-1185">Reference proteome</keyword>
<evidence type="ECO:0000313" key="2">
    <source>
        <dbReference type="EMBL" id="PMD61003.1"/>
    </source>
</evidence>
<dbReference type="AlphaFoldDB" id="A0A2J6TDD3"/>
<feature type="domain" description="Hemerythrin-like" evidence="1">
    <location>
        <begin position="38"/>
        <end position="159"/>
    </location>
</feature>
<dbReference type="RefSeq" id="XP_024737907.1">
    <property type="nucleotide sequence ID" value="XM_024878059.1"/>
</dbReference>
<dbReference type="PANTHER" id="PTHR38048:SF2">
    <property type="entry name" value="HEMERYTHRIN-LIKE DOMAIN-CONTAINING PROTEIN"/>
    <property type="match status" value="1"/>
</dbReference>
<dbReference type="InterPro" id="IPR012312">
    <property type="entry name" value="Hemerythrin-like"/>
</dbReference>
<dbReference type="Proteomes" id="UP000235371">
    <property type="component" value="Unassembled WGS sequence"/>
</dbReference>
<sequence>MTKLWADQPFKLIPTPTTTATEGLSKEVTEVATEMCLAHNVMVRNLNAIHLQCEQVTKPEDVIDFILFCQTSLEEIHTHHAAEEELFFPQVAEYTGEKNIMEVNITQHHAFEKGLKEFEEYIYKATPKTYDGKEVKKMLDRFGEILVVHLSDEIQTLLALDKYGGEKLGPIWAQFNKKILAQIKDMHRVLPCALGAVDKTFEGGKHNFPPFPWFLPYLAKYYYAKKHKGSWRFSPCTMFGIPRPLEFAKDVE</sequence>
<evidence type="ECO:0000313" key="3">
    <source>
        <dbReference type="Proteomes" id="UP000235371"/>
    </source>
</evidence>
<dbReference type="OrthoDB" id="58416at2759"/>
<dbReference type="EMBL" id="KZ613787">
    <property type="protein sequence ID" value="PMD61003.1"/>
    <property type="molecule type" value="Genomic_DNA"/>
</dbReference>
<proteinExistence type="predicted"/>